<feature type="compositionally biased region" description="Polar residues" evidence="1">
    <location>
        <begin position="248"/>
        <end position="258"/>
    </location>
</feature>
<proteinExistence type="predicted"/>
<dbReference type="Gene3D" id="1.10.1520.10">
    <property type="entry name" value="Ribonuclease III domain"/>
    <property type="match status" value="1"/>
</dbReference>
<dbReference type="SUPFAM" id="SSF69065">
    <property type="entry name" value="RNase III domain-like"/>
    <property type="match status" value="1"/>
</dbReference>
<dbReference type="InterPro" id="IPR000999">
    <property type="entry name" value="RNase_III_dom"/>
</dbReference>
<gene>
    <name evidence="3" type="ORF">BO72DRAFT_25865</name>
</gene>
<dbReference type="PROSITE" id="PS50142">
    <property type="entry name" value="RNASE_3_2"/>
    <property type="match status" value="1"/>
</dbReference>
<organism evidence="3 4">
    <name type="scientific">Aspergillus fijiensis CBS 313.89</name>
    <dbReference type="NCBI Taxonomy" id="1448319"/>
    <lineage>
        <taxon>Eukaryota</taxon>
        <taxon>Fungi</taxon>
        <taxon>Dikarya</taxon>
        <taxon>Ascomycota</taxon>
        <taxon>Pezizomycotina</taxon>
        <taxon>Eurotiomycetes</taxon>
        <taxon>Eurotiomycetidae</taxon>
        <taxon>Eurotiales</taxon>
        <taxon>Aspergillaceae</taxon>
        <taxon>Aspergillus</taxon>
    </lineage>
</organism>
<dbReference type="RefSeq" id="XP_040804001.1">
    <property type="nucleotide sequence ID" value="XM_040940106.1"/>
</dbReference>
<sequence length="567" mass="63119">METVSFRLSEEDLFRRKTRVEGMLGYKFQIDETRLIEALTAPGAEGEERQGNRYLADFGLDTIRSCVAFDGYKKKVKPSNTASLKQRICSYSYLQKVAEHTGFDECIIYNPRSGKGRPVVVGKALAAAIGAAHLDNGWNYERTLNIIYKLGLLTDNDNGVDSQLLRGVQSEIPSELNVSDMSFTMTAATIEVVDYSVTLINGNGEDTSVSVVTGARDDVHLAVLPANGAQEAPLSGSSGHPSKRENGNMPQDSDTNMPTKKRPQKEDSRLRAYLECEESRCANHGLPLPTETYYAENIQATLRRQARSRNLITCQRLILCVGSAESLITLREAIKFWREETIQSLGLPLQALTARDLLRLIESNAETISYHLVLQRYYILELFKKSGGTATPSCTGFLAVDYHGINLSRKPGNPVHSMDADVSKRILQEVEPLLDGNSPQYKNRLETIKTLRALGMKYHILTSNFGPGILALIPSSEQIGQIGVTISAPDISRLPISLFKDVISILNETQGLELRKLSQAVWDKLKDMLVHSENPGGRRLWLETIESSDLLRFPKNSPILERLFDWT</sequence>
<evidence type="ECO:0000256" key="1">
    <source>
        <dbReference type="SAM" id="MobiDB-lite"/>
    </source>
</evidence>
<dbReference type="InterPro" id="IPR036389">
    <property type="entry name" value="RNase_III_sf"/>
</dbReference>
<feature type="domain" description="RNase III" evidence="2">
    <location>
        <begin position="17"/>
        <end position="137"/>
    </location>
</feature>
<dbReference type="VEuPathDB" id="FungiDB:BO72DRAFT_25865"/>
<evidence type="ECO:0000313" key="4">
    <source>
        <dbReference type="Proteomes" id="UP000249789"/>
    </source>
</evidence>
<dbReference type="GeneID" id="63857439"/>
<dbReference type="AlphaFoldDB" id="A0A8G1RYL3"/>
<dbReference type="Proteomes" id="UP000249789">
    <property type="component" value="Unassembled WGS sequence"/>
</dbReference>
<feature type="region of interest" description="Disordered" evidence="1">
    <location>
        <begin position="226"/>
        <end position="269"/>
    </location>
</feature>
<name>A0A8G1RYL3_9EURO</name>
<dbReference type="GO" id="GO:0006396">
    <property type="term" value="P:RNA processing"/>
    <property type="evidence" value="ECO:0007669"/>
    <property type="project" value="InterPro"/>
</dbReference>
<dbReference type="OrthoDB" id="67027at2759"/>
<evidence type="ECO:0000259" key="2">
    <source>
        <dbReference type="PROSITE" id="PS50142"/>
    </source>
</evidence>
<reference evidence="3 4" key="1">
    <citation type="submission" date="2018-02" db="EMBL/GenBank/DDBJ databases">
        <title>The genomes of Aspergillus section Nigri reveals drivers in fungal speciation.</title>
        <authorList>
            <consortium name="DOE Joint Genome Institute"/>
            <person name="Vesth T.C."/>
            <person name="Nybo J."/>
            <person name="Theobald S."/>
            <person name="Brandl J."/>
            <person name="Frisvad J.C."/>
            <person name="Nielsen K.F."/>
            <person name="Lyhne E.K."/>
            <person name="Kogle M.E."/>
            <person name="Kuo A."/>
            <person name="Riley R."/>
            <person name="Clum A."/>
            <person name="Nolan M."/>
            <person name="Lipzen A."/>
            <person name="Salamov A."/>
            <person name="Henrissat B."/>
            <person name="Wiebenga A."/>
            <person name="De vries R.P."/>
            <person name="Grigoriev I.V."/>
            <person name="Mortensen U.H."/>
            <person name="Andersen M.R."/>
            <person name="Baker S.E."/>
        </authorList>
    </citation>
    <scope>NUCLEOTIDE SEQUENCE [LARGE SCALE GENOMIC DNA]</scope>
    <source>
        <strain evidence="3 4">CBS 313.89</strain>
    </source>
</reference>
<dbReference type="GO" id="GO:0004525">
    <property type="term" value="F:ribonuclease III activity"/>
    <property type="evidence" value="ECO:0007669"/>
    <property type="project" value="InterPro"/>
</dbReference>
<accession>A0A8G1RYL3</accession>
<evidence type="ECO:0000313" key="3">
    <source>
        <dbReference type="EMBL" id="RAK79991.1"/>
    </source>
</evidence>
<dbReference type="EMBL" id="KZ824631">
    <property type="protein sequence ID" value="RAK79991.1"/>
    <property type="molecule type" value="Genomic_DNA"/>
</dbReference>
<keyword evidence="4" id="KW-1185">Reference proteome</keyword>
<protein>
    <recommendedName>
        <fullName evidence="2">RNase III domain-containing protein</fullName>
    </recommendedName>
</protein>